<evidence type="ECO:0000259" key="5">
    <source>
        <dbReference type="PROSITE" id="PS50089"/>
    </source>
</evidence>
<evidence type="ECO:0000259" key="7">
    <source>
        <dbReference type="PROSITE" id="PS50188"/>
    </source>
</evidence>
<dbReference type="InterPro" id="IPR035786">
    <property type="entry name" value="SPRY/PRY_TRIM60"/>
</dbReference>
<dbReference type="InterPro" id="IPR006574">
    <property type="entry name" value="PRY"/>
</dbReference>
<dbReference type="Pfam" id="PF00643">
    <property type="entry name" value="zf-B_box"/>
    <property type="match status" value="1"/>
</dbReference>
<feature type="domain" description="B30.2/SPRY" evidence="7">
    <location>
        <begin position="294"/>
        <end position="487"/>
    </location>
</feature>
<dbReference type="Gene3D" id="3.30.40.10">
    <property type="entry name" value="Zinc/RING finger domain, C3HC4 (zinc finger)"/>
    <property type="match status" value="1"/>
</dbReference>
<dbReference type="GeneID" id="100351039"/>
<keyword evidence="9" id="KW-1185">Reference proteome</keyword>
<evidence type="ECO:0000313" key="9">
    <source>
        <dbReference type="Proteomes" id="UP000001811"/>
    </source>
</evidence>
<organism evidence="8 9">
    <name type="scientific">Oryctolagus cuniculus</name>
    <name type="common">Rabbit</name>
    <dbReference type="NCBI Taxonomy" id="9986"/>
    <lineage>
        <taxon>Eukaryota</taxon>
        <taxon>Metazoa</taxon>
        <taxon>Chordata</taxon>
        <taxon>Craniata</taxon>
        <taxon>Vertebrata</taxon>
        <taxon>Euteleostomi</taxon>
        <taxon>Mammalia</taxon>
        <taxon>Eutheria</taxon>
        <taxon>Euarchontoglires</taxon>
        <taxon>Glires</taxon>
        <taxon>Lagomorpha</taxon>
        <taxon>Leporidae</taxon>
        <taxon>Oryctolagus</taxon>
    </lineage>
</organism>
<dbReference type="InterPro" id="IPR017907">
    <property type="entry name" value="Znf_RING_CS"/>
</dbReference>
<dbReference type="InterPro" id="IPR003877">
    <property type="entry name" value="SPRY_dom"/>
</dbReference>
<evidence type="ECO:0000256" key="2">
    <source>
        <dbReference type="ARBA" id="ARBA00022771"/>
    </source>
</evidence>
<dbReference type="GO" id="GO:1901223">
    <property type="term" value="P:negative regulation of non-canonical NF-kappaB signal transduction"/>
    <property type="evidence" value="ECO:0007669"/>
    <property type="project" value="Ensembl"/>
</dbReference>
<dbReference type="PROSITE" id="PS00518">
    <property type="entry name" value="ZF_RING_1"/>
    <property type="match status" value="1"/>
</dbReference>
<dbReference type="Ensembl" id="ENSOCUT00000040858.1">
    <property type="protein sequence ID" value="ENSOCUP00000030199.1"/>
    <property type="gene ID" value="ENSOCUG00000032619.1"/>
</dbReference>
<dbReference type="GeneTree" id="ENSGT00940000155329"/>
<feature type="domain" description="B box-type" evidence="6">
    <location>
        <begin position="109"/>
        <end position="150"/>
    </location>
</feature>
<dbReference type="AlphaFoldDB" id="A0A5F9C9M0"/>
<dbReference type="SMART" id="SM00184">
    <property type="entry name" value="RING"/>
    <property type="match status" value="1"/>
</dbReference>
<dbReference type="Pfam" id="PF15227">
    <property type="entry name" value="zf-C3HC4_4"/>
    <property type="match status" value="1"/>
</dbReference>
<dbReference type="InterPro" id="IPR043136">
    <property type="entry name" value="B30.2/SPRY_sf"/>
</dbReference>
<protein>
    <submittedName>
        <fullName evidence="8">Tripartite motif containing 60</fullName>
    </submittedName>
</protein>
<dbReference type="OrthoDB" id="128536at2759"/>
<dbReference type="Gene3D" id="2.60.120.920">
    <property type="match status" value="1"/>
</dbReference>
<dbReference type="InterPro" id="IPR003879">
    <property type="entry name" value="Butyrophylin_SPRY"/>
</dbReference>
<accession>A0A5F9C9M0</accession>
<dbReference type="STRING" id="9986.ENSOCUP00000030199"/>
<evidence type="ECO:0000256" key="4">
    <source>
        <dbReference type="PROSITE-ProRule" id="PRU00024"/>
    </source>
</evidence>
<dbReference type="GO" id="GO:0007249">
    <property type="term" value="P:canonical NF-kappaB signal transduction"/>
    <property type="evidence" value="ECO:0007669"/>
    <property type="project" value="Ensembl"/>
</dbReference>
<dbReference type="InParanoid" id="A0A5F9C9M0"/>
<dbReference type="Proteomes" id="UP000001811">
    <property type="component" value="Unplaced"/>
</dbReference>
<evidence type="ECO:0000313" key="8">
    <source>
        <dbReference type="Ensembl" id="ENSOCUP00000030199.1"/>
    </source>
</evidence>
<keyword evidence="1" id="KW-0479">Metal-binding</keyword>
<evidence type="ECO:0000256" key="3">
    <source>
        <dbReference type="ARBA" id="ARBA00022833"/>
    </source>
</evidence>
<evidence type="ECO:0000256" key="1">
    <source>
        <dbReference type="ARBA" id="ARBA00022723"/>
    </source>
</evidence>
<dbReference type="CDD" id="cd15828">
    <property type="entry name" value="SPRY_PRY_TRIM60"/>
    <property type="match status" value="1"/>
</dbReference>
<dbReference type="PROSITE" id="PS50188">
    <property type="entry name" value="B302_SPRY"/>
    <property type="match status" value="1"/>
</dbReference>
<dbReference type="InterPro" id="IPR001841">
    <property type="entry name" value="Znf_RING"/>
</dbReference>
<dbReference type="SMART" id="SM00449">
    <property type="entry name" value="SPRY"/>
    <property type="match status" value="1"/>
</dbReference>
<sequence>MALSQGLALPTTSVRDSVEFETALADLQVESGCPICLDYLKDPVTLICGHNFCYSCLSFSWKDLDDCFPCPVCRFCFPERNLRKNPQLRNLIEVAQLLQIRRSKRKRQEERPMCEKHNQFLTLFCVKDLEILCTQCSFSTKHRKHYICPIKKAAAYHRKILKCSIEPMKNNVERVGKVIALQCRKSVALRKRVKRRKQEIHCEFVQSRLFLQHEQEVILRQLRDEEMNILAKLHENIVTFSGHVSTLKHLLRDVEGQYMKPDLELLTHVKSIHHRYQNLKHPELFTFSLKKYGFRLPVQYSGLDRIIKQFQVNVILDLNTAHPHLLISENRKAVQYGRTKQNVCYHPKRFYLCPAVLGANQFTSGRYYWEVEVGNKPKWTLGICQGCLPRNWRNQPSVRDGFWAVGRCTKSGCVALGPRRTQLLPVAGPRRVGIFLDYELGEVSFYDMSDKSLLCTFQDSFTEAVWPYFCVGTDSESLKILPVPDHER</sequence>
<dbReference type="KEGG" id="ocu:100351039"/>
<dbReference type="FunFam" id="2.60.120.920:FF:000004">
    <property type="entry name" value="Butyrophilin subfamily 1 member A1"/>
    <property type="match status" value="1"/>
</dbReference>
<name>A0A5F9C9M0_RABIT</name>
<dbReference type="PANTHER" id="PTHR24103">
    <property type="entry name" value="E3 UBIQUITIN-PROTEIN LIGASE TRIM"/>
    <property type="match status" value="1"/>
</dbReference>
<gene>
    <name evidence="8" type="primary">TRIM60</name>
</gene>
<feature type="domain" description="RING-type" evidence="5">
    <location>
        <begin position="33"/>
        <end position="74"/>
    </location>
</feature>
<dbReference type="PROSITE" id="PS50119">
    <property type="entry name" value="ZF_BBOX"/>
    <property type="match status" value="1"/>
</dbReference>
<keyword evidence="2 4" id="KW-0863">Zinc-finger</keyword>
<reference evidence="8" key="2">
    <citation type="submission" date="2025-08" db="UniProtKB">
        <authorList>
            <consortium name="Ensembl"/>
        </authorList>
    </citation>
    <scope>IDENTIFICATION</scope>
    <source>
        <strain evidence="8">Thorbecke</strain>
    </source>
</reference>
<dbReference type="Pfam" id="PF13765">
    <property type="entry name" value="PRY"/>
    <property type="match status" value="1"/>
</dbReference>
<dbReference type="SMART" id="SM00336">
    <property type="entry name" value="BBOX"/>
    <property type="match status" value="1"/>
</dbReference>
<dbReference type="Pfam" id="PF00622">
    <property type="entry name" value="SPRY"/>
    <property type="match status" value="1"/>
</dbReference>
<dbReference type="SMR" id="A0A5F9C9M0"/>
<dbReference type="GO" id="GO:0070534">
    <property type="term" value="P:protein K63-linked ubiquitination"/>
    <property type="evidence" value="ECO:0007669"/>
    <property type="project" value="Ensembl"/>
</dbReference>
<dbReference type="SMART" id="SM00589">
    <property type="entry name" value="PRY"/>
    <property type="match status" value="1"/>
</dbReference>
<dbReference type="PaxDb" id="9986-ENSOCUP00000026586"/>
<dbReference type="CDD" id="cd19791">
    <property type="entry name" value="Bbox2_TRIM60-like"/>
    <property type="match status" value="1"/>
</dbReference>
<dbReference type="SUPFAM" id="SSF57850">
    <property type="entry name" value="RING/U-box"/>
    <property type="match status" value="1"/>
</dbReference>
<dbReference type="InterPro" id="IPR013320">
    <property type="entry name" value="ConA-like_dom_sf"/>
</dbReference>
<dbReference type="SUPFAM" id="SSF49899">
    <property type="entry name" value="Concanavalin A-like lectins/glucanases"/>
    <property type="match status" value="1"/>
</dbReference>
<keyword evidence="3" id="KW-0862">Zinc</keyword>
<dbReference type="InterPro" id="IPR000315">
    <property type="entry name" value="Znf_B-box"/>
</dbReference>
<evidence type="ECO:0000259" key="6">
    <source>
        <dbReference type="PROSITE" id="PS50119"/>
    </source>
</evidence>
<dbReference type="PROSITE" id="PS50089">
    <property type="entry name" value="ZF_RING_2"/>
    <property type="match status" value="1"/>
</dbReference>
<dbReference type="Gene3D" id="3.30.160.60">
    <property type="entry name" value="Classic Zinc Finger"/>
    <property type="match status" value="1"/>
</dbReference>
<dbReference type="SUPFAM" id="SSF57845">
    <property type="entry name" value="B-box zinc-binding domain"/>
    <property type="match status" value="1"/>
</dbReference>
<dbReference type="Bgee" id="ENSOCUG00000032619">
    <property type="expression patterns" value="Expressed in testis and 3 other cell types or tissues"/>
</dbReference>
<proteinExistence type="predicted"/>
<dbReference type="GO" id="GO:0140082">
    <property type="term" value="F:SUMO-ubiquitin ligase activity"/>
    <property type="evidence" value="ECO:0007669"/>
    <property type="project" value="Ensembl"/>
</dbReference>
<dbReference type="InterPro" id="IPR050143">
    <property type="entry name" value="TRIM/RBCC"/>
</dbReference>
<reference evidence="8" key="3">
    <citation type="submission" date="2025-09" db="UniProtKB">
        <authorList>
            <consortium name="Ensembl"/>
        </authorList>
    </citation>
    <scope>IDENTIFICATION</scope>
    <source>
        <strain evidence="8">Thorbecke</strain>
    </source>
</reference>
<dbReference type="GO" id="GO:0008270">
    <property type="term" value="F:zinc ion binding"/>
    <property type="evidence" value="ECO:0007669"/>
    <property type="project" value="UniProtKB-KW"/>
</dbReference>
<dbReference type="GO" id="GO:0038061">
    <property type="term" value="P:non-canonical NF-kappaB signal transduction"/>
    <property type="evidence" value="ECO:0007669"/>
    <property type="project" value="Ensembl"/>
</dbReference>
<dbReference type="InterPro" id="IPR013083">
    <property type="entry name" value="Znf_RING/FYVE/PHD"/>
</dbReference>
<dbReference type="PRINTS" id="PR01407">
    <property type="entry name" value="BUTYPHLNCDUF"/>
</dbReference>
<dbReference type="InterPro" id="IPR001870">
    <property type="entry name" value="B30.2/SPRY"/>
</dbReference>
<reference evidence="8 9" key="1">
    <citation type="journal article" date="2011" name="Nature">
        <title>A high-resolution map of human evolutionary constraint using 29 mammals.</title>
        <authorList>
            <person name="Lindblad-Toh K."/>
            <person name="Garber M."/>
            <person name="Zuk O."/>
            <person name="Lin M.F."/>
            <person name="Parker B.J."/>
            <person name="Washietl S."/>
            <person name="Kheradpour P."/>
            <person name="Ernst J."/>
            <person name="Jordan G."/>
            <person name="Mauceli E."/>
            <person name="Ward L.D."/>
            <person name="Lowe C.B."/>
            <person name="Holloway A.K."/>
            <person name="Clamp M."/>
            <person name="Gnerre S."/>
            <person name="Alfoldi J."/>
            <person name="Beal K."/>
            <person name="Chang J."/>
            <person name="Clawson H."/>
            <person name="Cuff J."/>
            <person name="Di Palma F."/>
            <person name="Fitzgerald S."/>
            <person name="Flicek P."/>
            <person name="Guttman M."/>
            <person name="Hubisz M.J."/>
            <person name="Jaffe D.B."/>
            <person name="Jungreis I."/>
            <person name="Kent W.J."/>
            <person name="Kostka D."/>
            <person name="Lara M."/>
            <person name="Martins A.L."/>
            <person name="Massingham T."/>
            <person name="Moltke I."/>
            <person name="Raney B.J."/>
            <person name="Rasmussen M.D."/>
            <person name="Robinson J."/>
            <person name="Stark A."/>
            <person name="Vilella A.J."/>
            <person name="Wen J."/>
            <person name="Xie X."/>
            <person name="Zody M.C."/>
            <person name="Baldwin J."/>
            <person name="Bloom T."/>
            <person name="Chin C.W."/>
            <person name="Heiman D."/>
            <person name="Nicol R."/>
            <person name="Nusbaum C."/>
            <person name="Young S."/>
            <person name="Wilkinson J."/>
            <person name="Worley K.C."/>
            <person name="Kovar C.L."/>
            <person name="Muzny D.M."/>
            <person name="Gibbs R.A."/>
            <person name="Cree A."/>
            <person name="Dihn H.H."/>
            <person name="Fowler G."/>
            <person name="Jhangiani S."/>
            <person name="Joshi V."/>
            <person name="Lee S."/>
            <person name="Lewis L.R."/>
            <person name="Nazareth L.V."/>
            <person name="Okwuonu G."/>
            <person name="Santibanez J."/>
            <person name="Warren W.C."/>
            <person name="Mardis E.R."/>
            <person name="Weinstock G.M."/>
            <person name="Wilson R.K."/>
            <person name="Delehaunty K."/>
            <person name="Dooling D."/>
            <person name="Fronik C."/>
            <person name="Fulton L."/>
            <person name="Fulton B."/>
            <person name="Graves T."/>
            <person name="Minx P."/>
            <person name="Sodergren E."/>
            <person name="Birney E."/>
            <person name="Margulies E.H."/>
            <person name="Herrero J."/>
            <person name="Green E.D."/>
            <person name="Haussler D."/>
            <person name="Siepel A."/>
            <person name="Goldman N."/>
            <person name="Pollard K.S."/>
            <person name="Pedersen J.S."/>
            <person name="Lander E.S."/>
            <person name="Kellis M."/>
        </authorList>
    </citation>
    <scope>NUCLEOTIDE SEQUENCE [LARGE SCALE GENOMIC DNA]</scope>
    <source>
        <strain evidence="9">Thorbecke</strain>
    </source>
</reference>
<dbReference type="CDD" id="cd16607">
    <property type="entry name" value="RING-HC_TRIM60-like_C-IV"/>
    <property type="match status" value="1"/>
</dbReference>
<dbReference type="FunCoup" id="A0A5F9C9M0">
    <property type="interactions" value="10"/>
</dbReference>